<protein>
    <submittedName>
        <fullName evidence="2">DUF2254 domain-containing protein</fullName>
    </submittedName>
</protein>
<evidence type="ECO:0000313" key="3">
    <source>
        <dbReference type="Proteomes" id="UP000825051"/>
    </source>
</evidence>
<dbReference type="Proteomes" id="UP000825051">
    <property type="component" value="Chromosome"/>
</dbReference>
<keyword evidence="1" id="KW-0472">Membrane</keyword>
<proteinExistence type="predicted"/>
<organism evidence="2 3">
    <name type="scientific">Horticoccus luteus</name>
    <dbReference type="NCBI Taxonomy" id="2862869"/>
    <lineage>
        <taxon>Bacteria</taxon>
        <taxon>Pseudomonadati</taxon>
        <taxon>Verrucomicrobiota</taxon>
        <taxon>Opitutia</taxon>
        <taxon>Opitutales</taxon>
        <taxon>Opitutaceae</taxon>
        <taxon>Horticoccus</taxon>
    </lineage>
</organism>
<dbReference type="AlphaFoldDB" id="A0A8F9TWF7"/>
<dbReference type="KEGG" id="ole:K0B96_16135"/>
<dbReference type="EMBL" id="CP080507">
    <property type="protein sequence ID" value="QYM78812.1"/>
    <property type="molecule type" value="Genomic_DNA"/>
</dbReference>
<dbReference type="InterPro" id="IPR018723">
    <property type="entry name" value="DUF2254_membrane"/>
</dbReference>
<feature type="transmembrane region" description="Helical" evidence="1">
    <location>
        <begin position="60"/>
        <end position="88"/>
    </location>
</feature>
<accession>A0A8F9TWF7</accession>
<evidence type="ECO:0000313" key="2">
    <source>
        <dbReference type="EMBL" id="QYM78812.1"/>
    </source>
</evidence>
<dbReference type="RefSeq" id="WP_220161916.1">
    <property type="nucleotide sequence ID" value="NZ_CP080507.1"/>
</dbReference>
<dbReference type="Pfam" id="PF10011">
    <property type="entry name" value="DUF2254"/>
    <property type="match status" value="1"/>
</dbReference>
<keyword evidence="3" id="KW-1185">Reference proteome</keyword>
<gene>
    <name evidence="2" type="ORF">K0B96_16135</name>
</gene>
<keyword evidence="1" id="KW-0812">Transmembrane</keyword>
<evidence type="ECO:0000256" key="1">
    <source>
        <dbReference type="SAM" id="Phobius"/>
    </source>
</evidence>
<feature type="transmembrane region" description="Helical" evidence="1">
    <location>
        <begin position="134"/>
        <end position="159"/>
    </location>
</feature>
<reference evidence="2" key="1">
    <citation type="submission" date="2021-08" db="EMBL/GenBank/DDBJ databases">
        <title>Genome of a novel bacterium of the phylum Verrucomicrobia, Oleiharenicola sp. KSB-15.</title>
        <authorList>
            <person name="Chung J.-H."/>
            <person name="Ahn J.-H."/>
            <person name="Yoon Y."/>
            <person name="Kim D.-Y."/>
            <person name="An S.-H."/>
            <person name="Park I."/>
            <person name="Yeon J."/>
        </authorList>
    </citation>
    <scope>NUCLEOTIDE SEQUENCE</scope>
    <source>
        <strain evidence="2">KSB-15</strain>
    </source>
</reference>
<feature type="transmembrane region" description="Helical" evidence="1">
    <location>
        <begin position="109"/>
        <end position="128"/>
    </location>
</feature>
<keyword evidence="1" id="KW-1133">Transmembrane helix</keyword>
<sequence>MLRLSALWISLRSSLWFIPSIIVVGSMLAADGLVEAGARIPALSQAQLPRIFGFGAEGSRAMLSAIATSMITIAGVAFSITIVALSLASSQYSPRVLRQFMRDRANQGVLGIFVGVFAFCLTLLPRIRGGDAHAFVPALAVACGVVYALVGVGCLIFFIHHVATSIQVSCIVADIAAETRRAADHVFPAEPASSNPTRSPLPDSDWHPVLAPASGYIQLIDERALLRAAVKHDLVIRSELPIGEFVVASAPLLVVAGTNAADPEALRDLKSAITLSRAQTVEQDVLFGMRQIVDVALRALSPSLNDPTTGALCIEYLTTILQPLVSRPLGDAVHCVEKRPRVHVRRPDFAALLDHTFGEIRVHAGSELLVYEALLRGLSLLAEAAVDPARRAVLAQEASEVRASIIAHLPLPRSTVLRTRAQALVIALNAPGATALVSSA</sequence>
<name>A0A8F9TWF7_9BACT</name>